<keyword evidence="1" id="KW-0732">Signal</keyword>
<dbReference type="InterPro" id="IPR039424">
    <property type="entry name" value="SBP_5"/>
</dbReference>
<gene>
    <name evidence="3" type="ORF">SAMN02746089_01547</name>
</gene>
<dbReference type="Gene3D" id="3.10.105.10">
    <property type="entry name" value="Dipeptide-binding Protein, Domain 3"/>
    <property type="match status" value="1"/>
</dbReference>
<dbReference type="Proteomes" id="UP000184088">
    <property type="component" value="Unassembled WGS sequence"/>
</dbReference>
<dbReference type="AlphaFoldDB" id="A0A1M5A1F0"/>
<dbReference type="GO" id="GO:0015833">
    <property type="term" value="P:peptide transport"/>
    <property type="evidence" value="ECO:0007669"/>
    <property type="project" value="TreeGrafter"/>
</dbReference>
<evidence type="ECO:0000259" key="2">
    <source>
        <dbReference type="Pfam" id="PF00496"/>
    </source>
</evidence>
<dbReference type="GO" id="GO:1904680">
    <property type="term" value="F:peptide transmembrane transporter activity"/>
    <property type="evidence" value="ECO:0007669"/>
    <property type="project" value="TreeGrafter"/>
</dbReference>
<proteinExistence type="predicted"/>
<evidence type="ECO:0000256" key="1">
    <source>
        <dbReference type="SAM" id="SignalP"/>
    </source>
</evidence>
<organism evidence="3 4">
    <name type="scientific">Caldanaerobius fijiensis DSM 17918</name>
    <dbReference type="NCBI Taxonomy" id="1121256"/>
    <lineage>
        <taxon>Bacteria</taxon>
        <taxon>Bacillati</taxon>
        <taxon>Bacillota</taxon>
        <taxon>Clostridia</taxon>
        <taxon>Thermoanaerobacterales</taxon>
        <taxon>Thermoanaerobacteraceae</taxon>
        <taxon>Caldanaerobius</taxon>
    </lineage>
</organism>
<dbReference type="STRING" id="1121256.SAMN02746089_01547"/>
<sequence>MLKRVKFISVTVAILLIISSLSAGCSNAKTTSGSNNLKGSKIATFGRLGSWPKPPLYQGNYFSSGGVGWPVQAAVFEGLYEFIRVSNRLYPRLATALPENKGNESIIHLRKGVKWNDGKPFTSKDIWAFYILNNGTFITRFLNSIEIPDDYTVIFKWADPQPNEEIKNMLIAQDTQGTIPYHIFSKYVDKANEILSRLPTTNDLDKRGPFTKLIDDKASAELNENWNAFIKYKLKYPIGTGPFMVKTVTSAQLIMEKNPYYYNKDKVKFDRIKLYQTDQAGGLALIQSGKIAQTDYSPTKDIMETILRKNKDMVFYKMKDEADLGVIFNIKMKPFDDVNFRRAVQYIADRKKIRDAANWAATVGDISVIGMPLNLMNWINDDVRKKMTKFIYDPDKAAALLQQDGWQKGSDGIWRDKNGKIYNLSIGAPSSFGMAVNASEILAEQFTAFGLPTKLSAVDDSIYYTNARRPNNKYHMSTDWIDVTWNFLHPWFALSEFWRGAQASYANFPIVTKKGKDYGKLDMKLPGPDGKIIDINETIDKLLYMNDEDMRKAVSALAWIANENAFGLDYFLNSSSIFINKAIIDENTLPMHNLFSKYNRDMPLPTNPVDEEAVYELNYGFDGGMLLLVNGTWKPGEKAYNDK</sequence>
<reference evidence="3 4" key="1">
    <citation type="submission" date="2016-11" db="EMBL/GenBank/DDBJ databases">
        <authorList>
            <person name="Jaros S."/>
            <person name="Januszkiewicz K."/>
            <person name="Wedrychowicz H."/>
        </authorList>
    </citation>
    <scope>NUCLEOTIDE SEQUENCE [LARGE SCALE GENOMIC DNA]</scope>
    <source>
        <strain evidence="3 4">DSM 17918</strain>
    </source>
</reference>
<dbReference type="Gene3D" id="3.40.190.10">
    <property type="entry name" value="Periplasmic binding protein-like II"/>
    <property type="match status" value="1"/>
</dbReference>
<name>A0A1M5A1F0_9THEO</name>
<feature type="domain" description="Solute-binding protein family 5" evidence="2">
    <location>
        <begin position="89"/>
        <end position="499"/>
    </location>
</feature>
<evidence type="ECO:0000313" key="3">
    <source>
        <dbReference type="EMBL" id="SHF24139.1"/>
    </source>
</evidence>
<dbReference type="PROSITE" id="PS51257">
    <property type="entry name" value="PROKAR_LIPOPROTEIN"/>
    <property type="match status" value="1"/>
</dbReference>
<protein>
    <submittedName>
        <fullName evidence="3">Peptide/nickel transport system substrate-binding protein</fullName>
    </submittedName>
</protein>
<dbReference type="EMBL" id="FQVH01000015">
    <property type="protein sequence ID" value="SHF24139.1"/>
    <property type="molecule type" value="Genomic_DNA"/>
</dbReference>
<evidence type="ECO:0000313" key="4">
    <source>
        <dbReference type="Proteomes" id="UP000184088"/>
    </source>
</evidence>
<dbReference type="InterPro" id="IPR000914">
    <property type="entry name" value="SBP_5_dom"/>
</dbReference>
<dbReference type="SUPFAM" id="SSF53850">
    <property type="entry name" value="Periplasmic binding protein-like II"/>
    <property type="match status" value="1"/>
</dbReference>
<feature type="signal peptide" evidence="1">
    <location>
        <begin position="1"/>
        <end position="23"/>
    </location>
</feature>
<keyword evidence="4" id="KW-1185">Reference proteome</keyword>
<accession>A0A1M5A1F0</accession>
<dbReference type="Pfam" id="PF00496">
    <property type="entry name" value="SBP_bac_5"/>
    <property type="match status" value="1"/>
</dbReference>
<feature type="chain" id="PRO_5038500376" evidence="1">
    <location>
        <begin position="24"/>
        <end position="643"/>
    </location>
</feature>
<dbReference type="PANTHER" id="PTHR30290">
    <property type="entry name" value="PERIPLASMIC BINDING COMPONENT OF ABC TRANSPORTER"/>
    <property type="match status" value="1"/>
</dbReference>